<gene>
    <name evidence="1" type="ORF">PoB_003973900</name>
</gene>
<protein>
    <submittedName>
        <fullName evidence="1">Uncharacterized protein</fullName>
    </submittedName>
</protein>
<proteinExistence type="predicted"/>
<dbReference type="AlphaFoldDB" id="A0AAV4AZR0"/>
<name>A0AAV4AZR0_9GAST</name>
<accession>A0AAV4AZR0</accession>
<dbReference type="EMBL" id="BLXT01004481">
    <property type="protein sequence ID" value="GFO13234.1"/>
    <property type="molecule type" value="Genomic_DNA"/>
</dbReference>
<organism evidence="1 2">
    <name type="scientific">Plakobranchus ocellatus</name>
    <dbReference type="NCBI Taxonomy" id="259542"/>
    <lineage>
        <taxon>Eukaryota</taxon>
        <taxon>Metazoa</taxon>
        <taxon>Spiralia</taxon>
        <taxon>Lophotrochozoa</taxon>
        <taxon>Mollusca</taxon>
        <taxon>Gastropoda</taxon>
        <taxon>Heterobranchia</taxon>
        <taxon>Euthyneura</taxon>
        <taxon>Panpulmonata</taxon>
        <taxon>Sacoglossa</taxon>
        <taxon>Placobranchoidea</taxon>
        <taxon>Plakobranchidae</taxon>
        <taxon>Plakobranchus</taxon>
    </lineage>
</organism>
<reference evidence="1 2" key="1">
    <citation type="journal article" date="2021" name="Elife">
        <title>Chloroplast acquisition without the gene transfer in kleptoplastic sea slugs, Plakobranchus ocellatus.</title>
        <authorList>
            <person name="Maeda T."/>
            <person name="Takahashi S."/>
            <person name="Yoshida T."/>
            <person name="Shimamura S."/>
            <person name="Takaki Y."/>
            <person name="Nagai Y."/>
            <person name="Toyoda A."/>
            <person name="Suzuki Y."/>
            <person name="Arimoto A."/>
            <person name="Ishii H."/>
            <person name="Satoh N."/>
            <person name="Nishiyama T."/>
            <person name="Hasebe M."/>
            <person name="Maruyama T."/>
            <person name="Minagawa J."/>
            <person name="Obokata J."/>
            <person name="Shigenobu S."/>
        </authorList>
    </citation>
    <scope>NUCLEOTIDE SEQUENCE [LARGE SCALE GENOMIC DNA]</scope>
</reference>
<dbReference type="Proteomes" id="UP000735302">
    <property type="component" value="Unassembled WGS sequence"/>
</dbReference>
<keyword evidence="2" id="KW-1185">Reference proteome</keyword>
<sequence length="94" mass="10491">MSPNIRMRVRKPEIGFSRRLYFRRVLINTQSVLDVHTGGNTVIRWPRLGIDPVISQIEAKCSADCTTACPRVIHGPLLPSTSRDSSAEIFSPLS</sequence>
<evidence type="ECO:0000313" key="1">
    <source>
        <dbReference type="EMBL" id="GFO13234.1"/>
    </source>
</evidence>
<comment type="caution">
    <text evidence="1">The sequence shown here is derived from an EMBL/GenBank/DDBJ whole genome shotgun (WGS) entry which is preliminary data.</text>
</comment>
<evidence type="ECO:0000313" key="2">
    <source>
        <dbReference type="Proteomes" id="UP000735302"/>
    </source>
</evidence>